<accession>A0AAW7ZGS4</accession>
<evidence type="ECO:0000313" key="3">
    <source>
        <dbReference type="Proteomes" id="UP001172911"/>
    </source>
</evidence>
<evidence type="ECO:0008006" key="4">
    <source>
        <dbReference type="Google" id="ProtNLM"/>
    </source>
</evidence>
<protein>
    <recommendedName>
        <fullName evidence="4">Type 4 fimbrial biogenesis protein PilX N-terminal domain-containing protein</fullName>
    </recommendedName>
</protein>
<organism evidence="2 3">
    <name type="scientific">Desulforamulus aquiferis</name>
    <dbReference type="NCBI Taxonomy" id="1397668"/>
    <lineage>
        <taxon>Bacteria</taxon>
        <taxon>Bacillati</taxon>
        <taxon>Bacillota</taxon>
        <taxon>Clostridia</taxon>
        <taxon>Eubacteriales</taxon>
        <taxon>Peptococcaceae</taxon>
        <taxon>Desulforamulus</taxon>
    </lineage>
</organism>
<keyword evidence="3" id="KW-1185">Reference proteome</keyword>
<dbReference type="Proteomes" id="UP001172911">
    <property type="component" value="Unassembled WGS sequence"/>
</dbReference>
<proteinExistence type="predicted"/>
<comment type="caution">
    <text evidence="2">The sequence shown here is derived from an EMBL/GenBank/DDBJ whole genome shotgun (WGS) entry which is preliminary data.</text>
</comment>
<reference evidence="2" key="1">
    <citation type="journal article" date="2023" name="J. Hazard. Mater.">
        <title>Anaerobic biodegradation of pyrene and benzo[a]pyrene by a new sulfate-reducing Desulforamulus aquiferis strain DSA.</title>
        <authorList>
            <person name="Zhang Z."/>
            <person name="Sun J."/>
            <person name="Gong X."/>
            <person name="Wang C."/>
            <person name="Wang H."/>
        </authorList>
    </citation>
    <scope>NUCLEOTIDE SEQUENCE</scope>
    <source>
        <strain evidence="2">DSA</strain>
    </source>
</reference>
<gene>
    <name evidence="2" type="ORF">P6N53_15635</name>
</gene>
<dbReference type="AlphaFoldDB" id="A0AAW7ZGS4"/>
<keyword evidence="1" id="KW-1133">Transmembrane helix</keyword>
<keyword evidence="1" id="KW-0472">Membrane</keyword>
<dbReference type="RefSeq" id="WP_304544792.1">
    <property type="nucleotide sequence ID" value="NZ_JARPTC010000023.1"/>
</dbReference>
<evidence type="ECO:0000256" key="1">
    <source>
        <dbReference type="SAM" id="Phobius"/>
    </source>
</evidence>
<reference evidence="2" key="2">
    <citation type="submission" date="2023-03" db="EMBL/GenBank/DDBJ databases">
        <authorList>
            <person name="Zhang Z."/>
        </authorList>
    </citation>
    <scope>NUCLEOTIDE SEQUENCE</scope>
    <source>
        <strain evidence="2">DSA</strain>
    </source>
</reference>
<evidence type="ECO:0000313" key="2">
    <source>
        <dbReference type="EMBL" id="MDO7788660.1"/>
    </source>
</evidence>
<dbReference type="EMBL" id="JARPTC010000023">
    <property type="protein sequence ID" value="MDO7788660.1"/>
    <property type="molecule type" value="Genomic_DNA"/>
</dbReference>
<sequence length="305" mass="33337">MSYTTGSPMAWCSRQRLRPNYIGSCNNGFALPMVIMTTALLMVLAVGFMTVASRERQGTSDEINLTKALYLADAGVELTLQYLAESSFVWSDFVTNLGQGQSVKVSRAVGEIGDGSNEVWHFNSEGTIEDEEGKVLARRSLQATVKRAFLPGQFTEGVDPGNSLLLGGNEDPQEAIFYHRGDLTLFGQGEFRGRFILAVDGKITVEGCLQPGEAEDSLTIISSRQVELAGGCTLWAVIFTPTCLLGNHSSLFGRTICGTVIKQPGSVQVSDSSTYSFEEQSINFVQGIAPYRPMLVRWRELYPVF</sequence>
<keyword evidence="1" id="KW-0812">Transmembrane</keyword>
<feature type="transmembrane region" description="Helical" evidence="1">
    <location>
        <begin position="29"/>
        <end position="51"/>
    </location>
</feature>
<name>A0AAW7ZGS4_9FIRM</name>